<evidence type="ECO:0000313" key="2">
    <source>
        <dbReference type="EMBL" id="MBB4143438.1"/>
    </source>
</evidence>
<sequence length="205" mass="22863">MPRLEEVRSLWGGLWQIARGDARGLSLFDISDEGLTRSFWAIAYCLPIFLLNAILLRAAYIEVLADPARGHVIFVFQAMVLQLASWAFVLICTILFGLAFGYRPLLRPMVVMANWGSVPVLYAIAGLVQPILHLTRGTGLLSWMLNMSFWIVAIAIPLYLIWRILLTLVGGPAWKRGGFLLLVLAASLWAIRTLEISLGLNIPYP</sequence>
<protein>
    <recommendedName>
        <fullName evidence="4">YIP1 family protein</fullName>
    </recommendedName>
</protein>
<comment type="caution">
    <text evidence="2">The sequence shown here is derived from an EMBL/GenBank/DDBJ whole genome shotgun (WGS) entry which is preliminary data.</text>
</comment>
<keyword evidence="1" id="KW-0812">Transmembrane</keyword>
<keyword evidence="3" id="KW-1185">Reference proteome</keyword>
<evidence type="ECO:0000256" key="1">
    <source>
        <dbReference type="SAM" id="Phobius"/>
    </source>
</evidence>
<dbReference type="AlphaFoldDB" id="A0A7W6LHK8"/>
<dbReference type="Proteomes" id="UP000519897">
    <property type="component" value="Unassembled WGS sequence"/>
</dbReference>
<accession>A0A7W6LHK8</accession>
<proteinExistence type="predicted"/>
<keyword evidence="1" id="KW-1133">Transmembrane helix</keyword>
<dbReference type="RefSeq" id="WP_062555218.1">
    <property type="nucleotide sequence ID" value="NZ_CP049250.1"/>
</dbReference>
<reference evidence="2 3" key="1">
    <citation type="submission" date="2020-08" db="EMBL/GenBank/DDBJ databases">
        <title>Genomic Encyclopedia of Type Strains, Phase IV (KMG-IV): sequencing the most valuable type-strain genomes for metagenomic binning, comparative biology and taxonomic classification.</title>
        <authorList>
            <person name="Goeker M."/>
        </authorList>
    </citation>
    <scope>NUCLEOTIDE SEQUENCE [LARGE SCALE GENOMIC DNA]</scope>
    <source>
        <strain evidence="2 3">DSM 29514</strain>
    </source>
</reference>
<evidence type="ECO:0000313" key="3">
    <source>
        <dbReference type="Proteomes" id="UP000519897"/>
    </source>
</evidence>
<feature type="transmembrane region" description="Helical" evidence="1">
    <location>
        <begin position="140"/>
        <end position="161"/>
    </location>
</feature>
<feature type="transmembrane region" description="Helical" evidence="1">
    <location>
        <begin position="39"/>
        <end position="60"/>
    </location>
</feature>
<keyword evidence="1" id="KW-0472">Membrane</keyword>
<feature type="transmembrane region" description="Helical" evidence="1">
    <location>
        <begin position="173"/>
        <end position="191"/>
    </location>
</feature>
<feature type="transmembrane region" description="Helical" evidence="1">
    <location>
        <begin position="105"/>
        <end position="128"/>
    </location>
</feature>
<organism evidence="2 3">
    <name type="scientific">Rhizobium rhizoryzae</name>
    <dbReference type="NCBI Taxonomy" id="451876"/>
    <lineage>
        <taxon>Bacteria</taxon>
        <taxon>Pseudomonadati</taxon>
        <taxon>Pseudomonadota</taxon>
        <taxon>Alphaproteobacteria</taxon>
        <taxon>Hyphomicrobiales</taxon>
        <taxon>Rhizobiaceae</taxon>
        <taxon>Rhizobium/Agrobacterium group</taxon>
        <taxon>Rhizobium</taxon>
    </lineage>
</organism>
<dbReference type="EMBL" id="JACIEC010000001">
    <property type="protein sequence ID" value="MBB4143438.1"/>
    <property type="molecule type" value="Genomic_DNA"/>
</dbReference>
<evidence type="ECO:0008006" key="4">
    <source>
        <dbReference type="Google" id="ProtNLM"/>
    </source>
</evidence>
<feature type="transmembrane region" description="Helical" evidence="1">
    <location>
        <begin position="72"/>
        <end position="99"/>
    </location>
</feature>
<gene>
    <name evidence="2" type="ORF">GGQ72_001937</name>
</gene>
<name>A0A7W6LHK8_9HYPH</name>